<dbReference type="AlphaFoldDB" id="A0A2K9LME0"/>
<evidence type="ECO:0000256" key="7">
    <source>
        <dbReference type="RuleBase" id="RU000397"/>
    </source>
</evidence>
<dbReference type="SUPFAM" id="SSF51735">
    <property type="entry name" value="NAD(P)-binding Rossmann-fold domains"/>
    <property type="match status" value="1"/>
</dbReference>
<dbReference type="GO" id="GO:0050661">
    <property type="term" value="F:NADP binding"/>
    <property type="evidence" value="ECO:0007669"/>
    <property type="project" value="InterPro"/>
</dbReference>
<feature type="site" description="Activates thiol group during catalysis" evidence="6">
    <location>
        <position position="186"/>
    </location>
</feature>
<protein>
    <recommendedName>
        <fullName evidence="8">Glyceraldehyde-3-phosphate dehydrogenase</fullName>
        <ecNumber evidence="8">1.2.1.-</ecNumber>
    </recommendedName>
</protein>
<feature type="binding site" evidence="5">
    <location>
        <position position="40"/>
    </location>
    <ligand>
        <name>NAD(+)</name>
        <dbReference type="ChEBI" id="CHEBI:57540"/>
    </ligand>
</feature>
<evidence type="ECO:0000313" key="11">
    <source>
        <dbReference type="Proteomes" id="UP000235116"/>
    </source>
</evidence>
<evidence type="ECO:0000256" key="5">
    <source>
        <dbReference type="PIRSR" id="PIRSR000149-3"/>
    </source>
</evidence>
<dbReference type="InterPro" id="IPR006424">
    <property type="entry name" value="Glyceraldehyde-3-P_DH_1"/>
</dbReference>
<dbReference type="InterPro" id="IPR036291">
    <property type="entry name" value="NAD(P)-bd_dom_sf"/>
</dbReference>
<sequence length="338" mass="37438">MPIRVAINGYGRIGRNMLRALYENLQQGCNRHVRLVAINDLGSPESLLHLTRYDTTHGRFNTPVTLVQDDVLQVNGDSIKLLQIEDPAQCPWAALDVDVVLECTGIYRSREDASRHLQAGAKRVIIGAVAFDEVDATIVYGVNHHWLQQQHKVISNASCTTHCIAPLLQVMDAAFGVKQTFMTEIHSYTSDQVLLDHVHRDLRRARAGAQNLIPTTSSSIGAVQKVLPQLEGKISGYSMRVPTLNVAAVDLTLMLDKPVADVQQIHAAMKQASEGALNGILGYCHEPLVSVDFLHRTESAIYDETQTIVTEGMIKIVAWYDNETGYAHRLLDLVECLK</sequence>
<evidence type="ECO:0000256" key="8">
    <source>
        <dbReference type="RuleBase" id="RU361160"/>
    </source>
</evidence>
<dbReference type="InterPro" id="IPR020829">
    <property type="entry name" value="GlycerAld_3-P_DH_cat"/>
</dbReference>
<dbReference type="Pfam" id="PF02800">
    <property type="entry name" value="Gp_dh_C"/>
    <property type="match status" value="1"/>
</dbReference>
<dbReference type="OrthoDB" id="9803304at2"/>
<dbReference type="KEGG" id="kak:Kalk_13145"/>
<accession>A0A2K9LME0</accession>
<evidence type="ECO:0000256" key="6">
    <source>
        <dbReference type="PIRSR" id="PIRSR000149-4"/>
    </source>
</evidence>
<dbReference type="GO" id="GO:0051287">
    <property type="term" value="F:NAD binding"/>
    <property type="evidence" value="ECO:0007669"/>
    <property type="project" value="InterPro"/>
</dbReference>
<dbReference type="NCBIfam" id="TIGR01534">
    <property type="entry name" value="GAPDH-I"/>
    <property type="match status" value="1"/>
</dbReference>
<keyword evidence="11" id="KW-1185">Reference proteome</keyword>
<dbReference type="InterPro" id="IPR020828">
    <property type="entry name" value="GlycerAld_3-P_DH_NAD(P)-bd"/>
</dbReference>
<evidence type="ECO:0000256" key="4">
    <source>
        <dbReference type="PIRSR" id="PIRSR000149-1"/>
    </source>
</evidence>
<dbReference type="SMART" id="SM00846">
    <property type="entry name" value="Gp_dh_N"/>
    <property type="match status" value="1"/>
</dbReference>
<dbReference type="Gene3D" id="3.40.50.720">
    <property type="entry name" value="NAD(P)-binding Rossmann-like Domain"/>
    <property type="match status" value="1"/>
</dbReference>
<dbReference type="SUPFAM" id="SSF55347">
    <property type="entry name" value="Glyceraldehyde-3-phosphate dehydrogenase-like, C-terminal domain"/>
    <property type="match status" value="1"/>
</dbReference>
<dbReference type="PROSITE" id="PS00071">
    <property type="entry name" value="GAPDH"/>
    <property type="match status" value="1"/>
</dbReference>
<dbReference type="RefSeq" id="WP_101894689.1">
    <property type="nucleotide sequence ID" value="NZ_CP022684.1"/>
</dbReference>
<dbReference type="GO" id="GO:0016620">
    <property type="term" value="F:oxidoreductase activity, acting on the aldehyde or oxo group of donors, NAD or NADP as acceptor"/>
    <property type="evidence" value="ECO:0007669"/>
    <property type="project" value="InterPro"/>
</dbReference>
<dbReference type="PANTHER" id="PTHR43148">
    <property type="entry name" value="GLYCERALDEHYDE-3-PHOSPHATE DEHYDROGENASE 2"/>
    <property type="match status" value="1"/>
</dbReference>
<dbReference type="FunFam" id="3.40.50.720:FF:000001">
    <property type="entry name" value="Glyceraldehyde-3-phosphate dehydrogenase"/>
    <property type="match status" value="1"/>
</dbReference>
<feature type="active site" description="Nucleophile" evidence="4">
    <location>
        <position position="159"/>
    </location>
</feature>
<evidence type="ECO:0000313" key="10">
    <source>
        <dbReference type="EMBL" id="AUM13311.1"/>
    </source>
</evidence>
<dbReference type="Pfam" id="PF00044">
    <property type="entry name" value="Gp_dh_N"/>
    <property type="match status" value="1"/>
</dbReference>
<keyword evidence="3 8" id="KW-0560">Oxidoreductase</keyword>
<evidence type="ECO:0000256" key="3">
    <source>
        <dbReference type="ARBA" id="ARBA00023002"/>
    </source>
</evidence>
<gene>
    <name evidence="10" type="primary">gap</name>
    <name evidence="10" type="ORF">Kalk_13145</name>
</gene>
<feature type="binding site" evidence="5">
    <location>
        <position position="322"/>
    </location>
    <ligand>
        <name>NAD(+)</name>
        <dbReference type="ChEBI" id="CHEBI:57540"/>
    </ligand>
</feature>
<feature type="domain" description="Glyceraldehyde 3-phosphate dehydrogenase NAD(P) binding" evidence="9">
    <location>
        <begin position="3"/>
        <end position="159"/>
    </location>
</feature>
<dbReference type="PRINTS" id="PR00078">
    <property type="entry name" value="G3PDHDRGNASE"/>
</dbReference>
<feature type="binding site" evidence="5">
    <location>
        <begin position="12"/>
        <end position="13"/>
    </location>
    <ligand>
        <name>NAD(+)</name>
        <dbReference type="ChEBI" id="CHEBI:57540"/>
    </ligand>
</feature>
<dbReference type="EMBL" id="CP022684">
    <property type="protein sequence ID" value="AUM13311.1"/>
    <property type="molecule type" value="Genomic_DNA"/>
</dbReference>
<dbReference type="Proteomes" id="UP000235116">
    <property type="component" value="Chromosome"/>
</dbReference>
<comment type="similarity">
    <text evidence="1 7">Belongs to the glyceraldehyde-3-phosphate dehydrogenase family.</text>
</comment>
<evidence type="ECO:0000256" key="2">
    <source>
        <dbReference type="ARBA" id="ARBA00011881"/>
    </source>
</evidence>
<dbReference type="Gene3D" id="3.30.360.10">
    <property type="entry name" value="Dihydrodipicolinate Reductase, domain 2"/>
    <property type="match status" value="1"/>
</dbReference>
<evidence type="ECO:0000256" key="1">
    <source>
        <dbReference type="ARBA" id="ARBA00007406"/>
    </source>
</evidence>
<dbReference type="InterPro" id="IPR020831">
    <property type="entry name" value="GlycerAld/Erythrose_P_DH"/>
</dbReference>
<comment type="subunit">
    <text evidence="2">Homotetramer.</text>
</comment>
<dbReference type="InterPro" id="IPR020830">
    <property type="entry name" value="GlycerAld_3-P_DH_AS"/>
</dbReference>
<dbReference type="CDD" id="cd18126">
    <property type="entry name" value="GAPDH_I_C"/>
    <property type="match status" value="1"/>
</dbReference>
<organism evidence="10 11">
    <name type="scientific">Ketobacter alkanivorans</name>
    <dbReference type="NCBI Taxonomy" id="1917421"/>
    <lineage>
        <taxon>Bacteria</taxon>
        <taxon>Pseudomonadati</taxon>
        <taxon>Pseudomonadota</taxon>
        <taxon>Gammaproteobacteria</taxon>
        <taxon>Pseudomonadales</taxon>
        <taxon>Ketobacteraceae</taxon>
        <taxon>Ketobacter</taxon>
    </lineage>
</organism>
<evidence type="ECO:0000259" key="9">
    <source>
        <dbReference type="SMART" id="SM00846"/>
    </source>
</evidence>
<keyword evidence="5" id="KW-0520">NAD</keyword>
<name>A0A2K9LME0_9GAMM</name>
<reference evidence="11" key="1">
    <citation type="submission" date="2017-08" db="EMBL/GenBank/DDBJ databases">
        <title>Direct submision.</title>
        <authorList>
            <person name="Kim S.-J."/>
            <person name="Rhee S.-K."/>
        </authorList>
    </citation>
    <scope>NUCLEOTIDE SEQUENCE [LARGE SCALE GENOMIC DNA]</scope>
    <source>
        <strain evidence="11">GI5</strain>
    </source>
</reference>
<proteinExistence type="inferred from homology"/>
<keyword evidence="5" id="KW-0547">Nucleotide-binding</keyword>
<dbReference type="PIRSF" id="PIRSF000149">
    <property type="entry name" value="GAP_DH"/>
    <property type="match status" value="1"/>
</dbReference>
<dbReference type="FunFam" id="3.30.360.10:FF:000002">
    <property type="entry name" value="Glyceraldehyde-3-phosphate dehydrogenase"/>
    <property type="match status" value="1"/>
</dbReference>
<dbReference type="EC" id="1.2.1.-" evidence="8"/>
<dbReference type="GO" id="GO:0006006">
    <property type="term" value="P:glucose metabolic process"/>
    <property type="evidence" value="ECO:0007669"/>
    <property type="project" value="InterPro"/>
</dbReference>